<organism evidence="7 8">
    <name type="scientific">Pseudozyma antarctica</name>
    <name type="common">Yeast</name>
    <name type="synonym">Candida antarctica</name>
    <dbReference type="NCBI Taxonomy" id="84753"/>
    <lineage>
        <taxon>Eukaryota</taxon>
        <taxon>Fungi</taxon>
        <taxon>Dikarya</taxon>
        <taxon>Basidiomycota</taxon>
        <taxon>Ustilaginomycotina</taxon>
        <taxon>Ustilaginomycetes</taxon>
        <taxon>Ustilaginales</taxon>
        <taxon>Ustilaginaceae</taxon>
        <taxon>Moesziomyces</taxon>
    </lineage>
</organism>
<dbReference type="PIRSF" id="PIRSF003085">
    <property type="entry name" value="CMAS"/>
    <property type="match status" value="1"/>
</dbReference>
<keyword evidence="5" id="KW-0443">Lipid metabolism</keyword>
<dbReference type="Pfam" id="PF02353">
    <property type="entry name" value="CMAS"/>
    <property type="match status" value="2"/>
</dbReference>
<evidence type="ECO:0000256" key="6">
    <source>
        <dbReference type="SAM" id="MobiDB-lite"/>
    </source>
</evidence>
<evidence type="ECO:0000256" key="3">
    <source>
        <dbReference type="ARBA" id="ARBA00022679"/>
    </source>
</evidence>
<dbReference type="GO" id="GO:0008168">
    <property type="term" value="F:methyltransferase activity"/>
    <property type="evidence" value="ECO:0007669"/>
    <property type="project" value="UniProtKB-KW"/>
</dbReference>
<keyword evidence="2" id="KW-0489">Methyltransferase</keyword>
<name>A0A5C3FHX0_PSEA2</name>
<protein>
    <submittedName>
        <fullName evidence="7">Related to cyclopropane-fatty-acyl-phospholipid synthase</fullName>
    </submittedName>
</protein>
<keyword evidence="8" id="KW-1185">Reference proteome</keyword>
<dbReference type="OrthoDB" id="8300214at2759"/>
<dbReference type="AlphaFoldDB" id="A0A5C3FHX0"/>
<reference evidence="7" key="1">
    <citation type="submission" date="2018-03" db="EMBL/GenBank/DDBJ databases">
        <authorList>
            <person name="Guldener U."/>
        </authorList>
    </citation>
    <scope>NUCLEOTIDE SEQUENCE [LARGE SCALE GENOMIC DNA]</scope>
    <source>
        <strain evidence="7">ATCC34888</strain>
    </source>
</reference>
<dbReference type="Gene3D" id="3.40.50.150">
    <property type="entry name" value="Vaccinia Virus protein VP39"/>
    <property type="match status" value="1"/>
</dbReference>
<evidence type="ECO:0000256" key="1">
    <source>
        <dbReference type="ARBA" id="ARBA00010815"/>
    </source>
</evidence>
<gene>
    <name evidence="7" type="ORF">PSANT_01495</name>
</gene>
<evidence type="ECO:0000256" key="5">
    <source>
        <dbReference type="ARBA" id="ARBA00023098"/>
    </source>
</evidence>
<proteinExistence type="inferred from homology"/>
<dbReference type="InterPro" id="IPR003333">
    <property type="entry name" value="CMAS"/>
</dbReference>
<sequence>MTGLFPSIPVPQALVSTLARPTAAIARSSILALFSKLTVGELEIRLPSGQVHRFGDPTLVRSKQHNHEEPDSTAAAKLKSSSAAPAVAPNSATAPHAVLIVKNDAFWTRMFFGADLGFAEAYMIGDVDTPDLAACFDLFILNRASLNNLENVSLASSLIASAQGMLNKRYANTKVGSLRNIGAHYDISNTMYKAFLSKDMTYSCAVFDTLDADVSGPLLAQINQQTRAALGTATNGHPNPAAAAGVFEPLRFTSDATAHSDSTSTGVPRTDDLPTPPSEADAHTRAQSAAADYDELEEAQKNKLRLIIRRANIRPGDRVLEIGTGWGSFAMEAVRMTGCTVDSVTLSVEQKALAEQRIAEAGLESKIKVHLMDYRDFPASWTDSFDRVCSIEMLEAVGIEFLPTYFSCVDRVLKRQGGVAVFQCITMPESRAEAYYKGVDFIRKWIFPGGVCPSVTSLVNGATDGSKGNLILDTLVSIGPHYSRTLREWNNRFQANFDKIIRPALLRDHDEISNLPAQQQQHEVDVFRRKWIYYFVYCEVGFTHRVINDHILAFTRENNTSLPVCSG</sequence>
<dbReference type="InterPro" id="IPR050723">
    <property type="entry name" value="CFA/CMAS"/>
</dbReference>
<comment type="caution">
    <text evidence="7">The sequence shown here is derived from an EMBL/GenBank/DDBJ whole genome shotgun (WGS) entry which is preliminary data.</text>
</comment>
<accession>A0A5C3FHX0</accession>
<dbReference type="GO" id="GO:0008610">
    <property type="term" value="P:lipid biosynthetic process"/>
    <property type="evidence" value="ECO:0007669"/>
    <property type="project" value="InterPro"/>
</dbReference>
<evidence type="ECO:0000256" key="4">
    <source>
        <dbReference type="ARBA" id="ARBA00022691"/>
    </source>
</evidence>
<feature type="region of interest" description="Disordered" evidence="6">
    <location>
        <begin position="256"/>
        <end position="292"/>
    </location>
</feature>
<keyword evidence="3" id="KW-0808">Transferase</keyword>
<dbReference type="SUPFAM" id="SSF53335">
    <property type="entry name" value="S-adenosyl-L-methionine-dependent methyltransferases"/>
    <property type="match status" value="1"/>
</dbReference>
<dbReference type="EMBL" id="OOIQ01000002">
    <property type="protein sequence ID" value="SPO43810.1"/>
    <property type="molecule type" value="Genomic_DNA"/>
</dbReference>
<evidence type="ECO:0000256" key="2">
    <source>
        <dbReference type="ARBA" id="ARBA00022603"/>
    </source>
</evidence>
<dbReference type="GO" id="GO:0032259">
    <property type="term" value="P:methylation"/>
    <property type="evidence" value="ECO:0007669"/>
    <property type="project" value="UniProtKB-KW"/>
</dbReference>
<comment type="similarity">
    <text evidence="1">Belongs to the CFA/CMAS family.</text>
</comment>
<dbReference type="InterPro" id="IPR029063">
    <property type="entry name" value="SAM-dependent_MTases_sf"/>
</dbReference>
<evidence type="ECO:0000313" key="8">
    <source>
        <dbReference type="Proteomes" id="UP000325008"/>
    </source>
</evidence>
<dbReference type="CDD" id="cd02440">
    <property type="entry name" value="AdoMet_MTases"/>
    <property type="match status" value="1"/>
</dbReference>
<evidence type="ECO:0000313" key="7">
    <source>
        <dbReference type="EMBL" id="SPO43810.1"/>
    </source>
</evidence>
<dbReference type="PANTHER" id="PTHR43667">
    <property type="entry name" value="CYCLOPROPANE-FATTY-ACYL-PHOSPHOLIPID SYNTHASE"/>
    <property type="match status" value="1"/>
</dbReference>
<dbReference type="Proteomes" id="UP000325008">
    <property type="component" value="Unassembled WGS sequence"/>
</dbReference>
<feature type="compositionally biased region" description="Low complexity" evidence="6">
    <location>
        <begin position="256"/>
        <end position="265"/>
    </location>
</feature>
<keyword evidence="4" id="KW-0949">S-adenosyl-L-methionine</keyword>
<dbReference type="PANTHER" id="PTHR43667:SF2">
    <property type="entry name" value="FATTY ACID C-METHYL TRANSFERASE"/>
    <property type="match status" value="1"/>
</dbReference>